<evidence type="ECO:0000313" key="3">
    <source>
        <dbReference type="EMBL" id="WOX22712.1"/>
    </source>
</evidence>
<gene>
    <name evidence="3" type="ORF">R2D22_15415</name>
</gene>
<dbReference type="EMBL" id="CP137573">
    <property type="protein sequence ID" value="WOX22712.1"/>
    <property type="molecule type" value="Genomic_DNA"/>
</dbReference>
<dbReference type="InterPro" id="IPR028994">
    <property type="entry name" value="Integrin_alpha_N"/>
</dbReference>
<evidence type="ECO:0000256" key="2">
    <source>
        <dbReference type="SAM" id="SignalP"/>
    </source>
</evidence>
<feature type="chain" id="PRO_5046173824" evidence="2">
    <location>
        <begin position="35"/>
        <end position="746"/>
    </location>
</feature>
<reference evidence="3 4" key="1">
    <citation type="submission" date="2023-10" db="EMBL/GenBank/DDBJ databases">
        <title>The genome sequence of Streptomyces sp. HUAS YS2.</title>
        <authorList>
            <person name="Mo P."/>
        </authorList>
    </citation>
    <scope>NUCLEOTIDE SEQUENCE [LARGE SCALE GENOMIC DNA]</scope>
    <source>
        <strain evidence="3 4">HUAS YS2</strain>
    </source>
</reference>
<proteinExistence type="predicted"/>
<dbReference type="InterPro" id="IPR006311">
    <property type="entry name" value="TAT_signal"/>
</dbReference>
<keyword evidence="1 2" id="KW-0732">Signal</keyword>
<feature type="signal peptide" evidence="2">
    <location>
        <begin position="1"/>
        <end position="34"/>
    </location>
</feature>
<dbReference type="RefSeq" id="WP_318103897.1">
    <property type="nucleotide sequence ID" value="NZ_CP137573.1"/>
</dbReference>
<dbReference type="Pfam" id="PF13517">
    <property type="entry name" value="FG-GAP_3"/>
    <property type="match status" value="1"/>
</dbReference>
<evidence type="ECO:0000256" key="1">
    <source>
        <dbReference type="ARBA" id="ARBA00022729"/>
    </source>
</evidence>
<accession>A0ABZ0LTF1</accession>
<dbReference type="Gene3D" id="2.115.10.10">
    <property type="entry name" value="Tachylectin 2"/>
    <property type="match status" value="1"/>
</dbReference>
<dbReference type="SUPFAM" id="SSF69318">
    <property type="entry name" value="Integrin alpha N-terminal domain"/>
    <property type="match status" value="1"/>
</dbReference>
<organism evidence="3 4">
    <name type="scientific">Streptomyces solicathayae</name>
    <dbReference type="NCBI Taxonomy" id="3081768"/>
    <lineage>
        <taxon>Bacteria</taxon>
        <taxon>Bacillati</taxon>
        <taxon>Actinomycetota</taxon>
        <taxon>Actinomycetes</taxon>
        <taxon>Kitasatosporales</taxon>
        <taxon>Streptomycetaceae</taxon>
        <taxon>Streptomyces</taxon>
    </lineage>
</organism>
<dbReference type="PROSITE" id="PS51318">
    <property type="entry name" value="TAT"/>
    <property type="match status" value="1"/>
</dbReference>
<evidence type="ECO:0000313" key="4">
    <source>
        <dbReference type="Proteomes" id="UP001301731"/>
    </source>
</evidence>
<dbReference type="InterPro" id="IPR013517">
    <property type="entry name" value="FG-GAP"/>
</dbReference>
<name>A0ABZ0LTF1_9ACTN</name>
<sequence>MTSRTTRRHLAASVAVALALTVGAGGLAAPVAVAAPVAAGEGQSAAFVPVGSSLMGIGSSGVLTATKDATETYHYRWTRLADGAVTELPGQVYGSGTDTVLLVESDAYVLRDMTGSSAPVRIPRDALNSGYRLLRPLGSTLLMSAANPAGGTELHLVSRRNGTLFDRTVTGLPSNASSLSVDVDSPPGTALLRYDVYPEPRVALVDLASAAVVETRAPAYTSRGVTDVAASATHIAWGDLDSVTGAGVSTASRGSGEVERTFVGGGGVQLHVDLLGDWVLYSGKGAETATTPHPLFALTARNMKTGATLELLDHSESIGPTPDGALVAEGGSVEHGEGLYRIELGADGAPVTTLVASTGVPTAVNLLGYVAPSGVIDLDKTPLVPVEATFSRSNVRLEIEFTHVASQRRHLLVRLPERPGAEGPVTVKGSWDGRLDRQQGEVGSFLTAYNGDYTWRLRAVPMNGVGPAAERTGSFRVLRTPKPHDFSDNGSPDALGVDSAGRLTRYDSSTTENGSTSLIGRSGIGTGWQIYDRLVAPGNVGGTAQADVVARDRSGVLWLYEGTGKLERPFELRKKVGAGWQIYNKITAGSDLTGDGRTDLLATDAAGVLWLYKGTGSATAPFAPRVKAGNGGWGIYNKIVATGNIAGGAAGDLVARDASGVLWLYPGNGNGTFATRIRVGSGWNAFAHVLAVGDANHDRRPEVFAYKPDGRMFVYESTGDANAPFKPGRATYYALTVAPGEFTQLF</sequence>
<keyword evidence="4" id="KW-1185">Reference proteome</keyword>
<protein>
    <submittedName>
        <fullName evidence="3">Tachylectin-related carbohydrate-binding protein</fullName>
    </submittedName>
</protein>
<dbReference type="Proteomes" id="UP001301731">
    <property type="component" value="Chromosome"/>
</dbReference>